<gene>
    <name evidence="1" type="ORF">FA95DRAFT_1408624</name>
</gene>
<evidence type="ECO:0000313" key="2">
    <source>
        <dbReference type="Proteomes" id="UP000814033"/>
    </source>
</evidence>
<reference evidence="1" key="2">
    <citation type="journal article" date="2022" name="New Phytol.">
        <title>Evolutionary transition to the ectomycorrhizal habit in the genomes of a hyperdiverse lineage of mushroom-forming fungi.</title>
        <authorList>
            <person name="Looney B."/>
            <person name="Miyauchi S."/>
            <person name="Morin E."/>
            <person name="Drula E."/>
            <person name="Courty P.E."/>
            <person name="Kohler A."/>
            <person name="Kuo A."/>
            <person name="LaButti K."/>
            <person name="Pangilinan J."/>
            <person name="Lipzen A."/>
            <person name="Riley R."/>
            <person name="Andreopoulos W."/>
            <person name="He G."/>
            <person name="Johnson J."/>
            <person name="Nolan M."/>
            <person name="Tritt A."/>
            <person name="Barry K.W."/>
            <person name="Grigoriev I.V."/>
            <person name="Nagy L.G."/>
            <person name="Hibbett D."/>
            <person name="Henrissat B."/>
            <person name="Matheny P.B."/>
            <person name="Labbe J."/>
            <person name="Martin F.M."/>
        </authorList>
    </citation>
    <scope>NUCLEOTIDE SEQUENCE</scope>
    <source>
        <strain evidence="1">FP105234-sp</strain>
    </source>
</reference>
<protein>
    <submittedName>
        <fullName evidence="1">Uncharacterized protein</fullName>
    </submittedName>
</protein>
<organism evidence="1 2">
    <name type="scientific">Auriscalpium vulgare</name>
    <dbReference type="NCBI Taxonomy" id="40419"/>
    <lineage>
        <taxon>Eukaryota</taxon>
        <taxon>Fungi</taxon>
        <taxon>Dikarya</taxon>
        <taxon>Basidiomycota</taxon>
        <taxon>Agaricomycotina</taxon>
        <taxon>Agaricomycetes</taxon>
        <taxon>Russulales</taxon>
        <taxon>Auriscalpiaceae</taxon>
        <taxon>Auriscalpium</taxon>
    </lineage>
</organism>
<evidence type="ECO:0000313" key="1">
    <source>
        <dbReference type="EMBL" id="KAI0046220.1"/>
    </source>
</evidence>
<dbReference type="EMBL" id="MU275931">
    <property type="protein sequence ID" value="KAI0046220.1"/>
    <property type="molecule type" value="Genomic_DNA"/>
</dbReference>
<reference evidence="1" key="1">
    <citation type="submission" date="2021-02" db="EMBL/GenBank/DDBJ databases">
        <authorList>
            <consortium name="DOE Joint Genome Institute"/>
            <person name="Ahrendt S."/>
            <person name="Looney B.P."/>
            <person name="Miyauchi S."/>
            <person name="Morin E."/>
            <person name="Drula E."/>
            <person name="Courty P.E."/>
            <person name="Chicoki N."/>
            <person name="Fauchery L."/>
            <person name="Kohler A."/>
            <person name="Kuo A."/>
            <person name="Labutti K."/>
            <person name="Pangilinan J."/>
            <person name="Lipzen A."/>
            <person name="Riley R."/>
            <person name="Andreopoulos W."/>
            <person name="He G."/>
            <person name="Johnson J."/>
            <person name="Barry K.W."/>
            <person name="Grigoriev I.V."/>
            <person name="Nagy L."/>
            <person name="Hibbett D."/>
            <person name="Henrissat B."/>
            <person name="Matheny P.B."/>
            <person name="Labbe J."/>
            <person name="Martin F."/>
        </authorList>
    </citation>
    <scope>NUCLEOTIDE SEQUENCE</scope>
    <source>
        <strain evidence="1">FP105234-sp</strain>
    </source>
</reference>
<name>A0ACB8RQA2_9AGAM</name>
<proteinExistence type="predicted"/>
<comment type="caution">
    <text evidence="1">The sequence shown here is derived from an EMBL/GenBank/DDBJ whole genome shotgun (WGS) entry which is preliminary data.</text>
</comment>
<accession>A0ACB8RQA2</accession>
<dbReference type="Proteomes" id="UP000814033">
    <property type="component" value="Unassembled WGS sequence"/>
</dbReference>
<keyword evidence="2" id="KW-1185">Reference proteome</keyword>
<sequence>MVLALRNERTAIRSLLSIVDARFNASAPVSRLPPELLVTILSHCSVGNGYYPKIRPMCYVPPPTVPWVRFSWVCRRWRQLMLSCPMLWCDFVLPLPPQQWARAMLTRSQRLPLSISCSPQARPPPQSSPAWQLPFDTCEQVRSFQMSHLPFNGIAANISRLISTPAPILEVASFIDMHEYLPREALLANCAPRLRHLTIHGASVLSLSSLPPEPRASGTMQRRIDTQSGRLHRCTTSAFAHRDAHHGGQYLSVRLRASPNPIPDCQPALTDLAEYQRHSVRVPRRHPPPCAGTRNHRPTRLYLYSRGRG</sequence>